<feature type="domain" description="PilZ" evidence="4">
    <location>
        <begin position="135"/>
        <end position="234"/>
    </location>
</feature>
<evidence type="ECO:0000259" key="4">
    <source>
        <dbReference type="Pfam" id="PF07238"/>
    </source>
</evidence>
<dbReference type="SUPFAM" id="SSF141371">
    <property type="entry name" value="PilZ domain-like"/>
    <property type="match status" value="2"/>
</dbReference>
<accession>A0ABT4YVE4</accession>
<name>A0ABT4YVE4_9VIBR</name>
<comment type="caution">
    <text evidence="6">The sequence shown here is derived from an EMBL/GenBank/DDBJ whole genome shotgun (WGS) entry which is preliminary data.</text>
</comment>
<dbReference type="Gene3D" id="2.40.10.220">
    <property type="entry name" value="predicted glycosyltransferase like domains"/>
    <property type="match status" value="1"/>
</dbReference>
<dbReference type="Gene3D" id="2.30.110.10">
    <property type="entry name" value="Electron Transport, Fmn-binding Protein, Chain A"/>
    <property type="match status" value="1"/>
</dbReference>
<evidence type="ECO:0000259" key="5">
    <source>
        <dbReference type="Pfam" id="PF12945"/>
    </source>
</evidence>
<evidence type="ECO:0000256" key="1">
    <source>
        <dbReference type="ARBA" id="ARBA00022636"/>
    </source>
</evidence>
<keyword evidence="6" id="KW-0969">Cilium</keyword>
<keyword evidence="3" id="KW-0975">Bacterial flagellum</keyword>
<dbReference type="InterPro" id="IPR009875">
    <property type="entry name" value="PilZ_domain"/>
</dbReference>
<reference evidence="6 7" key="1">
    <citation type="submission" date="2023-01" db="EMBL/GenBank/DDBJ databases">
        <title>Vibrio sp. KJ40-1 sp.nov, isolated from marine algae.</title>
        <authorList>
            <person name="Butt M."/>
            <person name="Kim J.M.J."/>
            <person name="Jeon C.O.C."/>
        </authorList>
    </citation>
    <scope>NUCLEOTIDE SEQUENCE [LARGE SCALE GENOMIC DNA]</scope>
    <source>
        <strain evidence="6 7">KJ40-1</strain>
    </source>
</reference>
<evidence type="ECO:0000313" key="6">
    <source>
        <dbReference type="EMBL" id="MDB1125554.1"/>
    </source>
</evidence>
<dbReference type="Proteomes" id="UP001210678">
    <property type="component" value="Unassembled WGS sequence"/>
</dbReference>
<keyword evidence="6" id="KW-0282">Flagellum</keyword>
<dbReference type="Pfam" id="PF07238">
    <property type="entry name" value="PilZ"/>
    <property type="match status" value="1"/>
</dbReference>
<gene>
    <name evidence="6" type="ORF">PGX00_18565</name>
</gene>
<evidence type="ECO:0000313" key="7">
    <source>
        <dbReference type="Proteomes" id="UP001210678"/>
    </source>
</evidence>
<feature type="domain" description="Type III secretion system flagellar brake protein YcgR PilZN" evidence="5">
    <location>
        <begin position="39"/>
        <end position="128"/>
    </location>
</feature>
<dbReference type="Pfam" id="PF12945">
    <property type="entry name" value="PilZNR"/>
    <property type="match status" value="1"/>
</dbReference>
<protein>
    <submittedName>
        <fullName evidence="6">Flagellar brake protein</fullName>
    </submittedName>
</protein>
<evidence type="ECO:0000256" key="2">
    <source>
        <dbReference type="ARBA" id="ARBA00022741"/>
    </source>
</evidence>
<proteinExistence type="predicted"/>
<sequence length="249" mass="27745">MSAQGSSKRQDRIDVKEAPAINGNESTINSTDAIAMVDHGSELTINLTTPVGIKYMGKTKFIGTHSDNFILLEIPNISEDDQDYFFQEGFWMNIRAISQKGEGALIYFRTQIMHILKEPIPLIMVSIPGMMKVNQLRKEPRYDVALKAHAEVGQTKLECEVRDLSKGGCRFITSPLAKKYDVGEEVVINIVTSSNSKVKLLPLYGTICNLQSSMHYAKYGLKFSETGQTHVKSLLGLLKFDGVKLTLKL</sequence>
<dbReference type="InterPro" id="IPR012349">
    <property type="entry name" value="Split_barrel_FMN-bd"/>
</dbReference>
<organism evidence="6 7">
    <name type="scientific">Vibrio algarum</name>
    <dbReference type="NCBI Taxonomy" id="3020714"/>
    <lineage>
        <taxon>Bacteria</taxon>
        <taxon>Pseudomonadati</taxon>
        <taxon>Pseudomonadota</taxon>
        <taxon>Gammaproteobacteria</taxon>
        <taxon>Vibrionales</taxon>
        <taxon>Vibrionaceae</taxon>
        <taxon>Vibrio</taxon>
    </lineage>
</organism>
<keyword evidence="1" id="KW-0973">c-di-GMP</keyword>
<keyword evidence="7" id="KW-1185">Reference proteome</keyword>
<keyword evidence="2" id="KW-0547">Nucleotide-binding</keyword>
<evidence type="ECO:0000256" key="3">
    <source>
        <dbReference type="ARBA" id="ARBA00023143"/>
    </source>
</evidence>
<keyword evidence="6" id="KW-0966">Cell projection</keyword>
<dbReference type="EMBL" id="JAQLOI010000003">
    <property type="protein sequence ID" value="MDB1125554.1"/>
    <property type="molecule type" value="Genomic_DNA"/>
</dbReference>
<dbReference type="InterPro" id="IPR009926">
    <property type="entry name" value="T3SS_YcgR_PilZN"/>
</dbReference>